<evidence type="ECO:0000256" key="1">
    <source>
        <dbReference type="SAM" id="SignalP"/>
    </source>
</evidence>
<dbReference type="AlphaFoldDB" id="U9TEE3"/>
<gene>
    <name evidence="2" type="ORF">GLOINDRAFT_34102</name>
</gene>
<protein>
    <submittedName>
        <fullName evidence="2">Uncharacterized protein</fullName>
    </submittedName>
</protein>
<accession>U9TEE3</accession>
<dbReference type="EMBL" id="KI291545">
    <property type="protein sequence ID" value="ESA06499.1"/>
    <property type="molecule type" value="Genomic_DNA"/>
</dbReference>
<name>U9TEE3_RHIID</name>
<organism evidence="2">
    <name type="scientific">Rhizophagus irregularis (strain DAOM 181602 / DAOM 197198 / MUCL 43194)</name>
    <name type="common">Arbuscular mycorrhizal fungus</name>
    <name type="synonym">Glomus intraradices</name>
    <dbReference type="NCBI Taxonomy" id="747089"/>
    <lineage>
        <taxon>Eukaryota</taxon>
        <taxon>Fungi</taxon>
        <taxon>Fungi incertae sedis</taxon>
        <taxon>Mucoromycota</taxon>
        <taxon>Glomeromycotina</taxon>
        <taxon>Glomeromycetes</taxon>
        <taxon>Glomerales</taxon>
        <taxon>Glomeraceae</taxon>
        <taxon>Rhizophagus</taxon>
    </lineage>
</organism>
<reference evidence="2" key="1">
    <citation type="submission" date="2013-07" db="EMBL/GenBank/DDBJ databases">
        <title>The genome of an arbuscular mycorrhizal fungus provides insights into the evolution of the oldest plant symbiosis.</title>
        <authorList>
            <consortium name="DOE Joint Genome Institute"/>
            <person name="Tisserant E."/>
            <person name="Malbreil M."/>
            <person name="Kuo A."/>
            <person name="Kohler A."/>
            <person name="Symeonidi A."/>
            <person name="Balestrini R."/>
            <person name="Charron P."/>
            <person name="Duensing N."/>
            <person name="Frei-dit-Frey N."/>
            <person name="Gianinazzi-Pearson V."/>
            <person name="Gilbert B."/>
            <person name="Handa Y."/>
            <person name="Hijri M."/>
            <person name="Kaul R."/>
            <person name="Kawaguchi M."/>
            <person name="Krajinski F."/>
            <person name="Lammers P."/>
            <person name="Lapierre D."/>
            <person name="Masclaux F.G."/>
            <person name="Murat C."/>
            <person name="Morin E."/>
            <person name="Ndikumana S."/>
            <person name="Pagni M."/>
            <person name="Petitpierre D."/>
            <person name="Requena N."/>
            <person name="Rosikiewicz P."/>
            <person name="Riley R."/>
            <person name="Saito K."/>
            <person name="San Clemente H."/>
            <person name="Shapiro H."/>
            <person name="van Tuinen D."/>
            <person name="Becard G."/>
            <person name="Bonfante P."/>
            <person name="Paszkowski U."/>
            <person name="Shachar-Hill Y."/>
            <person name="Young J.P."/>
            <person name="Sanders I.R."/>
            <person name="Henrissat B."/>
            <person name="Rensing S.A."/>
            <person name="Grigoriev I.V."/>
            <person name="Corradi N."/>
            <person name="Roux C."/>
            <person name="Martin F."/>
        </authorList>
    </citation>
    <scope>NUCLEOTIDE SEQUENCE</scope>
    <source>
        <strain evidence="2">DAOM 197198</strain>
    </source>
</reference>
<feature type="chain" id="PRO_5004689098" evidence="1">
    <location>
        <begin position="23"/>
        <end position="155"/>
    </location>
</feature>
<keyword evidence="1" id="KW-0732">Signal</keyword>
<sequence length="155" mass="17464">MKLKHLSIFLSIILFTTLLVTSNSVITYTEEVITGSDTLEVNDILTYEDNTIVLRLIYMLLSYNDCKETNLSFRVIYPNGTIEPINISRDKSGIQPLNFCPVNSPVGYLDPITSFAIETTKGKFILVTYTVAGDIKNSSTYNDYTMLIDLYGNIH</sequence>
<feature type="non-terminal residue" evidence="2">
    <location>
        <position position="155"/>
    </location>
</feature>
<feature type="signal peptide" evidence="1">
    <location>
        <begin position="1"/>
        <end position="22"/>
    </location>
</feature>
<evidence type="ECO:0000313" key="2">
    <source>
        <dbReference type="EMBL" id="ESA06499.1"/>
    </source>
</evidence>
<proteinExistence type="predicted"/>
<dbReference type="HOGENOM" id="CLU_1699775_0_0_1"/>